<sequence length="155" mass="17964">MAQELQSKPNHRTSPPSTPSSLRRSLLYQIIHPHRGAHHNPPRHRRHPRPPRPHPPHPRQESICLCTWNVVLLGLDIWAMLEFLFDGYHADGPPILRAYERPMITALWLLIAVLCWRFVLMSWECVDCCVTTSRGGGDRGRRARREAMHLRLPKG</sequence>
<feature type="region of interest" description="Disordered" evidence="1">
    <location>
        <begin position="34"/>
        <end position="58"/>
    </location>
</feature>
<accession>A0A1Y1ZTR4</accession>
<dbReference type="AlphaFoldDB" id="A0A1Y1ZTR4"/>
<evidence type="ECO:0000313" key="3">
    <source>
        <dbReference type="EMBL" id="ORY13621.1"/>
    </source>
</evidence>
<evidence type="ECO:0000256" key="2">
    <source>
        <dbReference type="SAM" id="Phobius"/>
    </source>
</evidence>
<evidence type="ECO:0000256" key="1">
    <source>
        <dbReference type="SAM" id="MobiDB-lite"/>
    </source>
</evidence>
<keyword evidence="2" id="KW-0472">Membrane</keyword>
<dbReference type="Proteomes" id="UP000193144">
    <property type="component" value="Unassembled WGS sequence"/>
</dbReference>
<feature type="compositionally biased region" description="Low complexity" evidence="1">
    <location>
        <begin position="12"/>
        <end position="22"/>
    </location>
</feature>
<organism evidence="3 4">
    <name type="scientific">Clohesyomyces aquaticus</name>
    <dbReference type="NCBI Taxonomy" id="1231657"/>
    <lineage>
        <taxon>Eukaryota</taxon>
        <taxon>Fungi</taxon>
        <taxon>Dikarya</taxon>
        <taxon>Ascomycota</taxon>
        <taxon>Pezizomycotina</taxon>
        <taxon>Dothideomycetes</taxon>
        <taxon>Pleosporomycetidae</taxon>
        <taxon>Pleosporales</taxon>
        <taxon>Lindgomycetaceae</taxon>
        <taxon>Clohesyomyces</taxon>
    </lineage>
</organism>
<feature type="transmembrane region" description="Helical" evidence="2">
    <location>
        <begin position="101"/>
        <end position="120"/>
    </location>
</feature>
<evidence type="ECO:0000313" key="4">
    <source>
        <dbReference type="Proteomes" id="UP000193144"/>
    </source>
</evidence>
<reference evidence="3 4" key="1">
    <citation type="submission" date="2016-07" db="EMBL/GenBank/DDBJ databases">
        <title>Pervasive Adenine N6-methylation of Active Genes in Fungi.</title>
        <authorList>
            <consortium name="DOE Joint Genome Institute"/>
            <person name="Mondo S.J."/>
            <person name="Dannebaum R.O."/>
            <person name="Kuo R.C."/>
            <person name="Labutti K."/>
            <person name="Haridas S."/>
            <person name="Kuo A."/>
            <person name="Salamov A."/>
            <person name="Ahrendt S.R."/>
            <person name="Lipzen A."/>
            <person name="Sullivan W."/>
            <person name="Andreopoulos W.B."/>
            <person name="Clum A."/>
            <person name="Lindquist E."/>
            <person name="Daum C."/>
            <person name="Ramamoorthy G.K."/>
            <person name="Gryganskyi A."/>
            <person name="Culley D."/>
            <person name="Magnuson J.K."/>
            <person name="James T.Y."/>
            <person name="O'Malley M.A."/>
            <person name="Stajich J.E."/>
            <person name="Spatafora J.W."/>
            <person name="Visel A."/>
            <person name="Grigoriev I.V."/>
        </authorList>
    </citation>
    <scope>NUCLEOTIDE SEQUENCE [LARGE SCALE GENOMIC DNA]</scope>
    <source>
        <strain evidence="3 4">CBS 115471</strain>
    </source>
</reference>
<dbReference type="EMBL" id="MCFA01000040">
    <property type="protein sequence ID" value="ORY13621.1"/>
    <property type="molecule type" value="Genomic_DNA"/>
</dbReference>
<proteinExistence type="predicted"/>
<feature type="region of interest" description="Disordered" evidence="1">
    <location>
        <begin position="1"/>
        <end position="22"/>
    </location>
</feature>
<feature type="compositionally biased region" description="Basic residues" evidence="1">
    <location>
        <begin position="34"/>
        <end position="57"/>
    </location>
</feature>
<protein>
    <submittedName>
        <fullName evidence="3">Uncharacterized protein</fullName>
    </submittedName>
</protein>
<keyword evidence="2" id="KW-0812">Transmembrane</keyword>
<feature type="transmembrane region" description="Helical" evidence="2">
    <location>
        <begin position="62"/>
        <end position="81"/>
    </location>
</feature>
<comment type="caution">
    <text evidence="3">The sequence shown here is derived from an EMBL/GenBank/DDBJ whole genome shotgun (WGS) entry which is preliminary data.</text>
</comment>
<keyword evidence="4" id="KW-1185">Reference proteome</keyword>
<gene>
    <name evidence="3" type="ORF">BCR34DRAFT_561823</name>
</gene>
<keyword evidence="2" id="KW-1133">Transmembrane helix</keyword>
<name>A0A1Y1ZTR4_9PLEO</name>
<dbReference type="OrthoDB" id="5137119at2759"/>